<organism evidence="2 3">
    <name type="scientific">Corynebacterium yudongzhengii</name>
    <dbReference type="NCBI Taxonomy" id="2080740"/>
    <lineage>
        <taxon>Bacteria</taxon>
        <taxon>Bacillati</taxon>
        <taxon>Actinomycetota</taxon>
        <taxon>Actinomycetes</taxon>
        <taxon>Mycobacteriales</taxon>
        <taxon>Corynebacteriaceae</taxon>
        <taxon>Corynebacterium</taxon>
    </lineage>
</organism>
<accession>A0A2U1T7R1</accession>
<keyword evidence="1" id="KW-0472">Membrane</keyword>
<keyword evidence="1" id="KW-0812">Transmembrane</keyword>
<keyword evidence="1" id="KW-1133">Transmembrane helix</keyword>
<dbReference type="RefSeq" id="WP_108431972.1">
    <property type="nucleotide sequence ID" value="NZ_CP026947.1"/>
</dbReference>
<dbReference type="InterPro" id="IPR024495">
    <property type="entry name" value="DUF2771"/>
</dbReference>
<dbReference type="AlphaFoldDB" id="A0A2U1T7R1"/>
<dbReference type="Proteomes" id="UP000244989">
    <property type="component" value="Unassembled WGS sequence"/>
</dbReference>
<evidence type="ECO:0000313" key="3">
    <source>
        <dbReference type="Proteomes" id="UP000244989"/>
    </source>
</evidence>
<dbReference type="EMBL" id="QEEZ01000006">
    <property type="protein sequence ID" value="PWC02023.1"/>
    <property type="molecule type" value="Genomic_DNA"/>
</dbReference>
<keyword evidence="3" id="KW-1185">Reference proteome</keyword>
<sequence length="176" mass="19356">MATRKEAKRKSLLQVLTLLVIAAVVVAVVVLAQSWLRNQPDPEPEDTAIEVSVGEQTKEVYPYMIAEPGVEPAENEVPTIEVADEDNVLISLPEHVYDHDWTAVIIYDEPGANDQILHGPYEAEEITVPVTAEPVEEDGETPRLMVVEIQSVMIGTNDAGEQTPYTTVWSVATQHA</sequence>
<feature type="transmembrane region" description="Helical" evidence="1">
    <location>
        <begin position="12"/>
        <end position="36"/>
    </location>
</feature>
<evidence type="ECO:0000313" key="2">
    <source>
        <dbReference type="EMBL" id="PWC02023.1"/>
    </source>
</evidence>
<reference evidence="3" key="1">
    <citation type="submission" date="2018-04" db="EMBL/GenBank/DDBJ databases">
        <authorList>
            <person name="Liu S."/>
            <person name="Wang Z."/>
            <person name="Li J."/>
        </authorList>
    </citation>
    <scope>NUCLEOTIDE SEQUENCE [LARGE SCALE GENOMIC DNA]</scope>
    <source>
        <strain evidence="3">2189</strain>
    </source>
</reference>
<dbReference type="OrthoDB" id="4424536at2"/>
<dbReference type="KEGG" id="cyz:C3B44_08315"/>
<proteinExistence type="predicted"/>
<name>A0A2U1T7R1_9CORY</name>
<evidence type="ECO:0000256" key="1">
    <source>
        <dbReference type="SAM" id="Phobius"/>
    </source>
</evidence>
<gene>
    <name evidence="2" type="ORF">DF222_04060</name>
</gene>
<dbReference type="Pfam" id="PF10969">
    <property type="entry name" value="DUF2771"/>
    <property type="match status" value="1"/>
</dbReference>
<comment type="caution">
    <text evidence="2">The sequence shown here is derived from an EMBL/GenBank/DDBJ whole genome shotgun (WGS) entry which is preliminary data.</text>
</comment>
<protein>
    <submittedName>
        <fullName evidence="2">DUF2771 domain-containing protein</fullName>
    </submittedName>
</protein>